<proteinExistence type="predicted"/>
<feature type="transmembrane region" description="Helical" evidence="5">
    <location>
        <begin position="20"/>
        <end position="41"/>
    </location>
</feature>
<evidence type="ECO:0000256" key="1">
    <source>
        <dbReference type="ARBA" id="ARBA00000085"/>
    </source>
</evidence>
<keyword evidence="3 4" id="KW-0597">Phosphoprotein</keyword>
<name>A0AAE1SB71_9SOLA</name>
<dbReference type="SMART" id="SM00387">
    <property type="entry name" value="HATPase_c"/>
    <property type="match status" value="1"/>
</dbReference>
<dbReference type="SUPFAM" id="SSF55874">
    <property type="entry name" value="ATPase domain of HSP90 chaperone/DNA topoisomerase II/histidine kinase"/>
    <property type="match status" value="1"/>
</dbReference>
<dbReference type="PANTHER" id="PTHR43719:SF75">
    <property type="entry name" value="HISTIDINE KINASE CKI1"/>
    <property type="match status" value="1"/>
</dbReference>
<dbReference type="Proteomes" id="UP001291623">
    <property type="component" value="Unassembled WGS sequence"/>
</dbReference>
<organism evidence="8 9">
    <name type="scientific">Anisodus tanguticus</name>
    <dbReference type="NCBI Taxonomy" id="243964"/>
    <lineage>
        <taxon>Eukaryota</taxon>
        <taxon>Viridiplantae</taxon>
        <taxon>Streptophyta</taxon>
        <taxon>Embryophyta</taxon>
        <taxon>Tracheophyta</taxon>
        <taxon>Spermatophyta</taxon>
        <taxon>Magnoliopsida</taxon>
        <taxon>eudicotyledons</taxon>
        <taxon>Gunneridae</taxon>
        <taxon>Pentapetalae</taxon>
        <taxon>asterids</taxon>
        <taxon>lamiids</taxon>
        <taxon>Solanales</taxon>
        <taxon>Solanaceae</taxon>
        <taxon>Solanoideae</taxon>
        <taxon>Hyoscyameae</taxon>
        <taxon>Anisodus</taxon>
    </lineage>
</organism>
<dbReference type="EC" id="2.7.13.3" evidence="2"/>
<evidence type="ECO:0000256" key="3">
    <source>
        <dbReference type="ARBA" id="ARBA00022553"/>
    </source>
</evidence>
<dbReference type="GO" id="GO:0000160">
    <property type="term" value="P:phosphorelay signal transduction system"/>
    <property type="evidence" value="ECO:0007669"/>
    <property type="project" value="InterPro"/>
</dbReference>
<keyword evidence="9" id="KW-1185">Reference proteome</keyword>
<keyword evidence="5" id="KW-0472">Membrane</keyword>
<sequence length="621" mass="69604">MSANVQDILQSHFHDNIKFGFMLIILMLAALAVSIFTFVILTIRAARREMYLCAALIKQMEATQQAEKKSMKKSNAVARANHDIRASLAGITILNSVLDQSKIEEGKKQLEEEEFDMEELLEHLVNIYYPKAAMKNVDVLLDPCDGSITRFSRVKGDRNEIRSILTNLLDNANDVADSAELQGLNKVLQDPNCVEFVFEVDDTGKGIPKEKQKSVFENYVQVNKKDGQTGTGLGLGIIQSFGTYIFYYTLHTIANSEFRVDVRLMGGEISIIDKEIGEKGSCFQFNIFLIACEPQVQEHEAISVNYSREEDLESQLGGYISSDSYYHSTPSSNNSITSHQKPERSNVILFMKEEERSRVLYRFMMNIGLKVHVVKRCEQLLPTLKKVKGKLINFLSKEILLSALDGTDDDQITYFQIRGRGLNPKSSIIRFILIIIDTRVGSFREIEDDSTMAEFRKDSPKHVSLRVVWLDKQGVDEHKLPSTDVVMTKPLHGSRLYHVLGLVPEFGGAILPTITQEIEDDSTSRIKNQSTTPIQDVSIDVNGSSSKKLPLPGKKILVVEDNGVQLKICKGKVSQLGATIYTCGNGAEALAHVCKGLKDQSQIADCILMDCEIRCDSYTFF</sequence>
<evidence type="ECO:0000259" key="7">
    <source>
        <dbReference type="PROSITE" id="PS50110"/>
    </source>
</evidence>
<evidence type="ECO:0000256" key="2">
    <source>
        <dbReference type="ARBA" id="ARBA00012438"/>
    </source>
</evidence>
<evidence type="ECO:0000259" key="6">
    <source>
        <dbReference type="PROSITE" id="PS50109"/>
    </source>
</evidence>
<accession>A0AAE1SB71</accession>
<dbReference type="InterPro" id="IPR050956">
    <property type="entry name" value="2C_system_His_kinase"/>
</dbReference>
<reference evidence="8" key="1">
    <citation type="submission" date="2023-12" db="EMBL/GenBank/DDBJ databases">
        <title>Genome assembly of Anisodus tanguticus.</title>
        <authorList>
            <person name="Wang Y.-J."/>
        </authorList>
    </citation>
    <scope>NUCLEOTIDE SEQUENCE</scope>
    <source>
        <strain evidence="8">KB-2021</strain>
        <tissue evidence="8">Leaf</tissue>
    </source>
</reference>
<dbReference type="InterPro" id="IPR036890">
    <property type="entry name" value="HATPase_C_sf"/>
</dbReference>
<feature type="domain" description="Response regulatory" evidence="7">
    <location>
        <begin position="555"/>
        <end position="621"/>
    </location>
</feature>
<dbReference type="EMBL" id="JAVYJV010000007">
    <property type="protein sequence ID" value="KAK4366198.1"/>
    <property type="molecule type" value="Genomic_DNA"/>
</dbReference>
<comment type="catalytic activity">
    <reaction evidence="1">
        <text>ATP + protein L-histidine = ADP + protein N-phospho-L-histidine.</text>
        <dbReference type="EC" id="2.7.13.3"/>
    </reaction>
</comment>
<dbReference type="InterPro" id="IPR001789">
    <property type="entry name" value="Sig_transdc_resp-reg_receiver"/>
</dbReference>
<evidence type="ECO:0000256" key="5">
    <source>
        <dbReference type="SAM" id="Phobius"/>
    </source>
</evidence>
<dbReference type="Gene3D" id="3.30.565.10">
    <property type="entry name" value="Histidine kinase-like ATPase, C-terminal domain"/>
    <property type="match status" value="1"/>
</dbReference>
<dbReference type="Pfam" id="PF02518">
    <property type="entry name" value="HATPase_c"/>
    <property type="match status" value="1"/>
</dbReference>
<keyword evidence="5" id="KW-0812">Transmembrane</keyword>
<dbReference type="Gene3D" id="3.40.50.2300">
    <property type="match status" value="1"/>
</dbReference>
<gene>
    <name evidence="8" type="ORF">RND71_014078</name>
</gene>
<evidence type="ECO:0000313" key="8">
    <source>
        <dbReference type="EMBL" id="KAK4366198.1"/>
    </source>
</evidence>
<evidence type="ECO:0000313" key="9">
    <source>
        <dbReference type="Proteomes" id="UP001291623"/>
    </source>
</evidence>
<dbReference type="InterPro" id="IPR003594">
    <property type="entry name" value="HATPase_dom"/>
</dbReference>
<dbReference type="PANTHER" id="PTHR43719">
    <property type="entry name" value="TWO-COMPONENT HISTIDINE KINASE"/>
    <property type="match status" value="1"/>
</dbReference>
<comment type="caution">
    <text evidence="8">The sequence shown here is derived from an EMBL/GenBank/DDBJ whole genome shotgun (WGS) entry which is preliminary data.</text>
</comment>
<dbReference type="GO" id="GO:0004673">
    <property type="term" value="F:protein histidine kinase activity"/>
    <property type="evidence" value="ECO:0007669"/>
    <property type="project" value="UniProtKB-EC"/>
</dbReference>
<evidence type="ECO:0000256" key="4">
    <source>
        <dbReference type="PROSITE-ProRule" id="PRU00169"/>
    </source>
</evidence>
<dbReference type="PROSITE" id="PS50109">
    <property type="entry name" value="HIS_KIN"/>
    <property type="match status" value="1"/>
</dbReference>
<dbReference type="AlphaFoldDB" id="A0AAE1SB71"/>
<dbReference type="SUPFAM" id="SSF52172">
    <property type="entry name" value="CheY-like"/>
    <property type="match status" value="1"/>
</dbReference>
<dbReference type="InterPro" id="IPR005467">
    <property type="entry name" value="His_kinase_dom"/>
</dbReference>
<feature type="domain" description="Histidine kinase" evidence="6">
    <location>
        <begin position="93"/>
        <end position="291"/>
    </location>
</feature>
<dbReference type="PROSITE" id="PS50110">
    <property type="entry name" value="RESPONSE_REGULATORY"/>
    <property type="match status" value="1"/>
</dbReference>
<dbReference type="InterPro" id="IPR011006">
    <property type="entry name" value="CheY-like_superfamily"/>
</dbReference>
<feature type="modified residue" description="4-aspartylphosphate" evidence="4">
    <location>
        <position position="610"/>
    </location>
</feature>
<protein>
    <recommendedName>
        <fullName evidence="2">histidine kinase</fullName>
        <ecNumber evidence="2">2.7.13.3</ecNumber>
    </recommendedName>
</protein>
<keyword evidence="5" id="KW-1133">Transmembrane helix</keyword>